<protein>
    <recommendedName>
        <fullName evidence="3">histidine kinase</fullName>
        <ecNumber evidence="3">2.7.13.3</ecNumber>
    </recommendedName>
</protein>
<keyword evidence="7 14" id="KW-0812">Transmembrane</keyword>
<evidence type="ECO:0000256" key="2">
    <source>
        <dbReference type="ARBA" id="ARBA00004651"/>
    </source>
</evidence>
<gene>
    <name evidence="17" type="ORF">ACFO3S_22890</name>
</gene>
<evidence type="ECO:0000256" key="8">
    <source>
        <dbReference type="ARBA" id="ARBA00022741"/>
    </source>
</evidence>
<evidence type="ECO:0000256" key="10">
    <source>
        <dbReference type="ARBA" id="ARBA00022840"/>
    </source>
</evidence>
<dbReference type="Pfam" id="PF02518">
    <property type="entry name" value="HATPase_c"/>
    <property type="match status" value="1"/>
</dbReference>
<dbReference type="Gene3D" id="3.30.565.10">
    <property type="entry name" value="Histidine kinase-like ATPase, C-terminal domain"/>
    <property type="match status" value="1"/>
</dbReference>
<sequence>MKPFQRLQTKIFFYFILVVLIPLVSLGLFSYWNSTRLLEKQVLGHQNQTIGLIENNIKMMLDDAEDISSYIMNNETFQNLLNQPRQLGEYNRAQQTMLAYLSNLKTAKNYISFIIVYGENGFVFRDFKDFYREVVPYEQLIESPTYIATAAKEGKANWLFSSDPLFPYLQQYNEVMVGRRVTNMYDADQKLGMLFMGIRREAFLDSIQSVELGSSTQLLLIDDNYNLVASNQKSRDVDYYRESDLEFKKKLLHSEENPILEVNGQKAYISTSQVEPYGWSVVSLTPLKDIREQHEVLLKFTLVASASLLLIVALLSIFLSRNVTSPIRKLLRSMNDFKRGDFNQKVPVESKDEVGMLTQKYNQMVSELNELIQKVYISQTHQKMIELKTLQAQIEPHFLYNTLDYIFLNSKINGDDETAEVVRSLSQLFRISLNRGSDYYSLSNEINQIQAYVRIQQARFPNRFKTEYDIDPAVEPYLTSKLLLQPIVENAIIHSFDHMNKGEGLLRITGKMSDDCLTFVVQDNGKGMTEEQIASLLRVSPHGSGGYGIKNVNERLTMLFGDAYRLRIESEVGKGTSVTIRLPIIHNEEEWVRLYESHGHR</sequence>
<feature type="domain" description="HAMP" evidence="16">
    <location>
        <begin position="321"/>
        <end position="373"/>
    </location>
</feature>
<evidence type="ECO:0000256" key="4">
    <source>
        <dbReference type="ARBA" id="ARBA00022475"/>
    </source>
</evidence>
<dbReference type="PANTHER" id="PTHR34220">
    <property type="entry name" value="SENSOR HISTIDINE KINASE YPDA"/>
    <property type="match status" value="1"/>
</dbReference>
<name>A0ABV9FHD8_9BACL</name>
<dbReference type="InterPro" id="IPR050640">
    <property type="entry name" value="Bact_2-comp_sensor_kinase"/>
</dbReference>
<evidence type="ECO:0000259" key="15">
    <source>
        <dbReference type="PROSITE" id="PS50109"/>
    </source>
</evidence>
<evidence type="ECO:0000256" key="9">
    <source>
        <dbReference type="ARBA" id="ARBA00022777"/>
    </source>
</evidence>
<comment type="subcellular location">
    <subcellularLocation>
        <location evidence="2">Cell membrane</location>
        <topology evidence="2">Multi-pass membrane protein</topology>
    </subcellularLocation>
</comment>
<dbReference type="PROSITE" id="PS50885">
    <property type="entry name" value="HAMP"/>
    <property type="match status" value="1"/>
</dbReference>
<keyword evidence="11 14" id="KW-1133">Transmembrane helix</keyword>
<dbReference type="SUPFAM" id="SSF55874">
    <property type="entry name" value="ATPase domain of HSP90 chaperone/DNA topoisomerase II/histidine kinase"/>
    <property type="match status" value="1"/>
</dbReference>
<dbReference type="Proteomes" id="UP001596028">
    <property type="component" value="Unassembled WGS sequence"/>
</dbReference>
<keyword evidence="10" id="KW-0067">ATP-binding</keyword>
<comment type="catalytic activity">
    <reaction evidence="1">
        <text>ATP + protein L-histidine = ADP + protein N-phospho-L-histidine.</text>
        <dbReference type="EC" id="2.7.13.3"/>
    </reaction>
</comment>
<dbReference type="SMART" id="SM00387">
    <property type="entry name" value="HATPase_c"/>
    <property type="match status" value="1"/>
</dbReference>
<reference evidence="18" key="1">
    <citation type="journal article" date="2019" name="Int. J. Syst. Evol. Microbiol.">
        <title>The Global Catalogue of Microorganisms (GCM) 10K type strain sequencing project: providing services to taxonomists for standard genome sequencing and annotation.</title>
        <authorList>
            <consortium name="The Broad Institute Genomics Platform"/>
            <consortium name="The Broad Institute Genome Sequencing Center for Infectious Disease"/>
            <person name="Wu L."/>
            <person name="Ma J."/>
        </authorList>
    </citation>
    <scope>NUCLEOTIDE SEQUENCE [LARGE SCALE GENOMIC DNA]</scope>
    <source>
        <strain evidence="18">CCUG 49571</strain>
    </source>
</reference>
<keyword evidence="4" id="KW-1003">Cell membrane</keyword>
<dbReference type="InterPro" id="IPR005467">
    <property type="entry name" value="His_kinase_dom"/>
</dbReference>
<evidence type="ECO:0000313" key="17">
    <source>
        <dbReference type="EMBL" id="MFC4601107.1"/>
    </source>
</evidence>
<feature type="transmembrane region" description="Helical" evidence="14">
    <location>
        <begin position="296"/>
        <end position="319"/>
    </location>
</feature>
<dbReference type="Gene3D" id="1.10.8.500">
    <property type="entry name" value="HAMP domain in histidine kinase"/>
    <property type="match status" value="1"/>
</dbReference>
<accession>A0ABV9FHD8</accession>
<dbReference type="InterPro" id="IPR033479">
    <property type="entry name" value="dCache_1"/>
</dbReference>
<keyword evidence="9 17" id="KW-0418">Kinase</keyword>
<evidence type="ECO:0000256" key="7">
    <source>
        <dbReference type="ARBA" id="ARBA00022692"/>
    </source>
</evidence>
<dbReference type="SUPFAM" id="SSF158472">
    <property type="entry name" value="HAMP domain-like"/>
    <property type="match status" value="1"/>
</dbReference>
<evidence type="ECO:0000256" key="5">
    <source>
        <dbReference type="ARBA" id="ARBA00022553"/>
    </source>
</evidence>
<evidence type="ECO:0000256" key="13">
    <source>
        <dbReference type="ARBA" id="ARBA00023136"/>
    </source>
</evidence>
<dbReference type="PROSITE" id="PS50109">
    <property type="entry name" value="HIS_KIN"/>
    <property type="match status" value="1"/>
</dbReference>
<dbReference type="CDD" id="cd06225">
    <property type="entry name" value="HAMP"/>
    <property type="match status" value="1"/>
</dbReference>
<evidence type="ECO:0000256" key="6">
    <source>
        <dbReference type="ARBA" id="ARBA00022679"/>
    </source>
</evidence>
<dbReference type="EC" id="2.7.13.3" evidence="3"/>
<comment type="caution">
    <text evidence="17">The sequence shown here is derived from an EMBL/GenBank/DDBJ whole genome shotgun (WGS) entry which is preliminary data.</text>
</comment>
<dbReference type="Pfam" id="PF02743">
    <property type="entry name" value="dCache_1"/>
    <property type="match status" value="1"/>
</dbReference>
<keyword evidence="5" id="KW-0597">Phosphoprotein</keyword>
<dbReference type="InterPro" id="IPR004358">
    <property type="entry name" value="Sig_transdc_His_kin-like_C"/>
</dbReference>
<dbReference type="EMBL" id="JBHSEP010000022">
    <property type="protein sequence ID" value="MFC4601107.1"/>
    <property type="molecule type" value="Genomic_DNA"/>
</dbReference>
<evidence type="ECO:0000256" key="12">
    <source>
        <dbReference type="ARBA" id="ARBA00023012"/>
    </source>
</evidence>
<feature type="transmembrane region" description="Helical" evidence="14">
    <location>
        <begin position="12"/>
        <end position="32"/>
    </location>
</feature>
<dbReference type="InterPro" id="IPR036890">
    <property type="entry name" value="HATPase_C_sf"/>
</dbReference>
<dbReference type="Pfam" id="PF00672">
    <property type="entry name" value="HAMP"/>
    <property type="match status" value="1"/>
</dbReference>
<evidence type="ECO:0000313" key="18">
    <source>
        <dbReference type="Proteomes" id="UP001596028"/>
    </source>
</evidence>
<dbReference type="Gene3D" id="3.30.450.20">
    <property type="entry name" value="PAS domain"/>
    <property type="match status" value="1"/>
</dbReference>
<evidence type="ECO:0000256" key="11">
    <source>
        <dbReference type="ARBA" id="ARBA00022989"/>
    </source>
</evidence>
<keyword evidence="6" id="KW-0808">Transferase</keyword>
<evidence type="ECO:0000259" key="16">
    <source>
        <dbReference type="PROSITE" id="PS50885"/>
    </source>
</evidence>
<dbReference type="RefSeq" id="WP_378100784.1">
    <property type="nucleotide sequence ID" value="NZ_JBHSEP010000022.1"/>
</dbReference>
<keyword evidence="12" id="KW-0902">Two-component regulatory system</keyword>
<dbReference type="Pfam" id="PF06580">
    <property type="entry name" value="His_kinase"/>
    <property type="match status" value="1"/>
</dbReference>
<keyword evidence="18" id="KW-1185">Reference proteome</keyword>
<dbReference type="InterPro" id="IPR003660">
    <property type="entry name" value="HAMP_dom"/>
</dbReference>
<proteinExistence type="predicted"/>
<dbReference type="CDD" id="cd18774">
    <property type="entry name" value="PDC2_HK_sensor"/>
    <property type="match status" value="1"/>
</dbReference>
<dbReference type="InterPro" id="IPR010559">
    <property type="entry name" value="Sig_transdc_His_kin_internal"/>
</dbReference>
<dbReference type="GO" id="GO:0016301">
    <property type="term" value="F:kinase activity"/>
    <property type="evidence" value="ECO:0007669"/>
    <property type="project" value="UniProtKB-KW"/>
</dbReference>
<feature type="domain" description="Histidine kinase" evidence="15">
    <location>
        <begin position="484"/>
        <end position="586"/>
    </location>
</feature>
<keyword evidence="8" id="KW-0547">Nucleotide-binding</keyword>
<evidence type="ECO:0000256" key="3">
    <source>
        <dbReference type="ARBA" id="ARBA00012438"/>
    </source>
</evidence>
<evidence type="ECO:0000256" key="14">
    <source>
        <dbReference type="SAM" id="Phobius"/>
    </source>
</evidence>
<keyword evidence="13 14" id="KW-0472">Membrane</keyword>
<dbReference type="InterPro" id="IPR003594">
    <property type="entry name" value="HATPase_dom"/>
</dbReference>
<evidence type="ECO:0000256" key="1">
    <source>
        <dbReference type="ARBA" id="ARBA00000085"/>
    </source>
</evidence>
<dbReference type="PANTHER" id="PTHR34220:SF7">
    <property type="entry name" value="SENSOR HISTIDINE KINASE YPDA"/>
    <property type="match status" value="1"/>
</dbReference>
<organism evidence="17 18">
    <name type="scientific">Cohnella hongkongensis</name>
    <dbReference type="NCBI Taxonomy" id="178337"/>
    <lineage>
        <taxon>Bacteria</taxon>
        <taxon>Bacillati</taxon>
        <taxon>Bacillota</taxon>
        <taxon>Bacilli</taxon>
        <taxon>Bacillales</taxon>
        <taxon>Paenibacillaceae</taxon>
        <taxon>Cohnella</taxon>
    </lineage>
</organism>
<dbReference type="SMART" id="SM00304">
    <property type="entry name" value="HAMP"/>
    <property type="match status" value="1"/>
</dbReference>
<dbReference type="PRINTS" id="PR00344">
    <property type="entry name" value="BCTRLSENSOR"/>
</dbReference>